<dbReference type="AlphaFoldDB" id="W7IMC7"/>
<dbReference type="EMBL" id="AYXG01000090">
    <property type="protein sequence ID" value="EWC62050.1"/>
    <property type="molecule type" value="Genomic_DNA"/>
</dbReference>
<comment type="caution">
    <text evidence="2">The sequence shown here is derived from an EMBL/GenBank/DDBJ whole genome shotgun (WGS) entry which is preliminary data.</text>
</comment>
<feature type="region of interest" description="Disordered" evidence="1">
    <location>
        <begin position="1"/>
        <end position="63"/>
    </location>
</feature>
<feature type="compositionally biased region" description="Gly residues" evidence="1">
    <location>
        <begin position="1"/>
        <end position="11"/>
    </location>
</feature>
<name>W7IMC7_9PSEU</name>
<reference evidence="2 3" key="1">
    <citation type="journal article" date="2014" name="Genome Announc.">
        <title>Draft Genome Sequence of the Antitrypanosomally Active Sponge-Associated Bacterium Actinokineospora sp. Strain EG49.</title>
        <authorList>
            <person name="Harjes J."/>
            <person name="Ryu T."/>
            <person name="Abdelmohsen U.R."/>
            <person name="Moitinho-Silva L."/>
            <person name="Horn H."/>
            <person name="Ravasi T."/>
            <person name="Hentschel U."/>
        </authorList>
    </citation>
    <scope>NUCLEOTIDE SEQUENCE [LARGE SCALE GENOMIC DNA]</scope>
    <source>
        <strain evidence="2 3">EG49</strain>
    </source>
</reference>
<evidence type="ECO:0000256" key="1">
    <source>
        <dbReference type="SAM" id="MobiDB-lite"/>
    </source>
</evidence>
<dbReference type="STRING" id="909613.UO65_2654"/>
<proteinExistence type="predicted"/>
<evidence type="ECO:0000313" key="2">
    <source>
        <dbReference type="EMBL" id="EWC62050.1"/>
    </source>
</evidence>
<feature type="compositionally biased region" description="Low complexity" evidence="1">
    <location>
        <begin position="25"/>
        <end position="46"/>
    </location>
</feature>
<dbReference type="Proteomes" id="UP000019277">
    <property type="component" value="Unassembled WGS sequence"/>
</dbReference>
<evidence type="ECO:0000313" key="3">
    <source>
        <dbReference type="Proteomes" id="UP000019277"/>
    </source>
</evidence>
<keyword evidence="3" id="KW-1185">Reference proteome</keyword>
<gene>
    <name evidence="2" type="ORF">UO65_2654</name>
</gene>
<accession>W7IMC7</accession>
<protein>
    <submittedName>
        <fullName evidence="2">Uncharacterized protein</fullName>
    </submittedName>
</protein>
<organism evidence="2 3">
    <name type="scientific">Actinokineospora spheciospongiae</name>
    <dbReference type="NCBI Taxonomy" id="909613"/>
    <lineage>
        <taxon>Bacteria</taxon>
        <taxon>Bacillati</taxon>
        <taxon>Actinomycetota</taxon>
        <taxon>Actinomycetes</taxon>
        <taxon>Pseudonocardiales</taxon>
        <taxon>Pseudonocardiaceae</taxon>
        <taxon>Actinokineospora</taxon>
    </lineage>
</organism>
<feature type="compositionally biased region" description="Basic residues" evidence="1">
    <location>
        <begin position="54"/>
        <end position="63"/>
    </location>
</feature>
<sequence length="63" mass="6392">MGRGRCPGGGSVTAPGVRGRRPRTLRSGQSGSSLSAVSAAGVTSGRPLSAGQTRFRKTSVRFC</sequence>